<keyword evidence="1" id="KW-0143">Chaperone</keyword>
<dbReference type="AlphaFoldDB" id="A0AAE3UA84"/>
<feature type="compositionally biased region" description="Polar residues" evidence="2">
    <location>
        <begin position="111"/>
        <end position="120"/>
    </location>
</feature>
<dbReference type="PANTHER" id="PTHR44360">
    <property type="entry name" value="DNAJ HOMOLOG SUBFAMILY B MEMBER 9"/>
    <property type="match status" value="1"/>
</dbReference>
<keyword evidence="3" id="KW-0472">Membrane</keyword>
<organism evidence="5 6">
    <name type="scientific">Xanthocytophaga flava</name>
    <dbReference type="NCBI Taxonomy" id="3048013"/>
    <lineage>
        <taxon>Bacteria</taxon>
        <taxon>Pseudomonadati</taxon>
        <taxon>Bacteroidota</taxon>
        <taxon>Cytophagia</taxon>
        <taxon>Cytophagales</taxon>
        <taxon>Rhodocytophagaceae</taxon>
        <taxon>Xanthocytophaga</taxon>
    </lineage>
</organism>
<dbReference type="PRINTS" id="PR00625">
    <property type="entry name" value="JDOMAIN"/>
</dbReference>
<reference evidence="5" key="1">
    <citation type="submission" date="2023-05" db="EMBL/GenBank/DDBJ databases">
        <authorList>
            <person name="Zhang X."/>
        </authorList>
    </citation>
    <scope>NUCLEOTIDE SEQUENCE</scope>
    <source>
        <strain evidence="5">YF14B1</strain>
    </source>
</reference>
<proteinExistence type="predicted"/>
<dbReference type="PANTHER" id="PTHR44360:SF1">
    <property type="entry name" value="DNAJ HOMOLOG SUBFAMILY B MEMBER 9"/>
    <property type="match status" value="1"/>
</dbReference>
<dbReference type="GO" id="GO:0036503">
    <property type="term" value="P:ERAD pathway"/>
    <property type="evidence" value="ECO:0007669"/>
    <property type="project" value="TreeGrafter"/>
</dbReference>
<feature type="compositionally biased region" description="Basic and acidic residues" evidence="2">
    <location>
        <begin position="78"/>
        <end position="91"/>
    </location>
</feature>
<dbReference type="SMART" id="SM00271">
    <property type="entry name" value="DnaJ"/>
    <property type="match status" value="1"/>
</dbReference>
<feature type="domain" description="J" evidence="4">
    <location>
        <begin position="4"/>
        <end position="69"/>
    </location>
</feature>
<dbReference type="Gene3D" id="1.10.287.110">
    <property type="entry name" value="DnaJ domain"/>
    <property type="match status" value="1"/>
</dbReference>
<comment type="caution">
    <text evidence="5">The sequence shown here is derived from an EMBL/GenBank/DDBJ whole genome shotgun (WGS) entry which is preliminary data.</text>
</comment>
<gene>
    <name evidence="5" type="ORF">QNI16_35765</name>
</gene>
<dbReference type="Proteomes" id="UP001241110">
    <property type="component" value="Unassembled WGS sequence"/>
</dbReference>
<sequence length="472" mass="55098">MIKDYYKILALKTDASLEEIKKAYRAKALQFHPDTNSGSDQSADLFLEVKEAYQILSDPNARSVYDQLYTEYFPSKSDTGKTDSKRTDYKTTHQKHSHYNSNTEDKDYVKQESSTGFQTNEKYHSHQTDTNRNTHTSRHYSFPAPFYSPKQRSIQQTPKKNPVTNHWGESLAEDSAFFTLPEQIGLLVSGYTDLKTNKRPFTKKQIWHRFLLAAVISCLATILIILLFKVEDTAWRVVWTAVPLAVLLWLAKVSTRFEHINTFIGVNGFASYSCQTRPDNIIKNYEINFQQVTDLVVVNQINKRNFTYQSTSYCFLWFDQGRLVLNIEGEHYSEDSKPERTKTDFWLNTHAQNYWTIYLLDNLEARLKEKGFIEFNVFEYSKSSGKYKRIPYIRLGEGFITFLSEKGEITYTKPEIKKVYTRGSELFIEHVNFQKKFFFFESGNKNGIPLLNLSNRGFFLKAFEILLGYQLS</sequence>
<feature type="transmembrane region" description="Helical" evidence="3">
    <location>
        <begin position="206"/>
        <end position="228"/>
    </location>
</feature>
<accession>A0AAE3UA84</accession>
<dbReference type="GO" id="GO:0051787">
    <property type="term" value="F:misfolded protein binding"/>
    <property type="evidence" value="ECO:0007669"/>
    <property type="project" value="TreeGrafter"/>
</dbReference>
<dbReference type="InterPro" id="IPR001623">
    <property type="entry name" value="DnaJ_domain"/>
</dbReference>
<dbReference type="RefSeq" id="WP_313989057.1">
    <property type="nucleotide sequence ID" value="NZ_JASJOS010000025.1"/>
</dbReference>
<dbReference type="PROSITE" id="PS50076">
    <property type="entry name" value="DNAJ_2"/>
    <property type="match status" value="1"/>
</dbReference>
<dbReference type="Pfam" id="PF00226">
    <property type="entry name" value="DnaJ"/>
    <property type="match status" value="1"/>
</dbReference>
<dbReference type="EMBL" id="JASJOS010000025">
    <property type="protein sequence ID" value="MDJ1485894.1"/>
    <property type="molecule type" value="Genomic_DNA"/>
</dbReference>
<feature type="transmembrane region" description="Helical" evidence="3">
    <location>
        <begin position="234"/>
        <end position="251"/>
    </location>
</feature>
<dbReference type="SUPFAM" id="SSF46565">
    <property type="entry name" value="Chaperone J-domain"/>
    <property type="match status" value="1"/>
</dbReference>
<name>A0AAE3UA84_9BACT</name>
<evidence type="ECO:0000256" key="1">
    <source>
        <dbReference type="ARBA" id="ARBA00023186"/>
    </source>
</evidence>
<evidence type="ECO:0000313" key="5">
    <source>
        <dbReference type="EMBL" id="MDJ1485894.1"/>
    </source>
</evidence>
<evidence type="ECO:0000256" key="2">
    <source>
        <dbReference type="SAM" id="MobiDB-lite"/>
    </source>
</evidence>
<dbReference type="InterPro" id="IPR036869">
    <property type="entry name" value="J_dom_sf"/>
</dbReference>
<dbReference type="InterPro" id="IPR051948">
    <property type="entry name" value="Hsp70_co-chaperone_J-domain"/>
</dbReference>
<evidence type="ECO:0000256" key="3">
    <source>
        <dbReference type="SAM" id="Phobius"/>
    </source>
</evidence>
<evidence type="ECO:0000313" key="6">
    <source>
        <dbReference type="Proteomes" id="UP001241110"/>
    </source>
</evidence>
<keyword evidence="3" id="KW-1133">Transmembrane helix</keyword>
<dbReference type="GO" id="GO:0051087">
    <property type="term" value="F:protein-folding chaperone binding"/>
    <property type="evidence" value="ECO:0007669"/>
    <property type="project" value="TreeGrafter"/>
</dbReference>
<feature type="region of interest" description="Disordered" evidence="2">
    <location>
        <begin position="75"/>
        <end position="136"/>
    </location>
</feature>
<dbReference type="CDD" id="cd06257">
    <property type="entry name" value="DnaJ"/>
    <property type="match status" value="1"/>
</dbReference>
<keyword evidence="3" id="KW-0812">Transmembrane</keyword>
<protein>
    <submittedName>
        <fullName evidence="5">J domain-containing protein</fullName>
    </submittedName>
</protein>
<evidence type="ECO:0000259" key="4">
    <source>
        <dbReference type="PROSITE" id="PS50076"/>
    </source>
</evidence>